<reference evidence="2" key="1">
    <citation type="submission" date="2020-02" db="EMBL/GenBank/DDBJ databases">
        <authorList>
            <person name="Chen W.-M."/>
        </authorList>
    </citation>
    <scope>NUCLEOTIDE SEQUENCE</scope>
    <source>
        <strain evidence="2">NBD-18</strain>
    </source>
</reference>
<organism evidence="2">
    <name type="scientific">Sheuella amnicola</name>
    <dbReference type="NCBI Taxonomy" id="2707330"/>
    <lineage>
        <taxon>Bacteria</taxon>
        <taxon>Pseudomonadati</taxon>
        <taxon>Pseudomonadota</taxon>
        <taxon>Betaproteobacteria</taxon>
        <taxon>Burkholderiales</taxon>
        <taxon>Alcaligenaceae</taxon>
        <taxon>Sheuella</taxon>
    </lineage>
</organism>
<protein>
    <submittedName>
        <fullName evidence="2">Type II toxin-antitoxin system Phd/YefM family antitoxin</fullName>
    </submittedName>
</protein>
<gene>
    <name evidence="2" type="ORF">G3I67_14765</name>
</gene>
<dbReference type="SUPFAM" id="SSF143120">
    <property type="entry name" value="YefM-like"/>
    <property type="match status" value="1"/>
</dbReference>
<name>A0A6B2R429_9BURK</name>
<accession>A0A6B2R429</accession>
<sequence length="90" mass="10035">MSIISANDLKTKGVKAIEEALATQPEAAVSVRGQVKYIVMSEEQYQYLRECELEAALAESRVDLDAGRYVKETVAQHIRRINKLNAKLVA</sequence>
<dbReference type="EMBL" id="JAAGRN010000018">
    <property type="protein sequence ID" value="NDY84484.1"/>
    <property type="molecule type" value="Genomic_DNA"/>
</dbReference>
<dbReference type="InterPro" id="IPR036165">
    <property type="entry name" value="YefM-like_sf"/>
</dbReference>
<comment type="caution">
    <text evidence="2">The sequence shown here is derived from an EMBL/GenBank/DDBJ whole genome shotgun (WGS) entry which is preliminary data.</text>
</comment>
<proteinExistence type="inferred from homology"/>
<evidence type="ECO:0000313" key="2">
    <source>
        <dbReference type="EMBL" id="NDY84484.1"/>
    </source>
</evidence>
<dbReference type="AlphaFoldDB" id="A0A6B2R429"/>
<evidence type="ECO:0000256" key="1">
    <source>
        <dbReference type="ARBA" id="ARBA00009981"/>
    </source>
</evidence>
<comment type="similarity">
    <text evidence="1">Belongs to the phD/YefM antitoxin family.</text>
</comment>